<sequence length="150" mass="16085">MADLTHLDSRGLQAFLDGDVADFITALEQIRKDDPAGAQALKSLLDGRNTPDTLQENPFLAIGLMAGTDDVHGASLISKVKDEAQSVDDIFAAQRTLFKDIDSDVRETIRTLLKTQGSSLTSIDGEKLLDIFSDVDSDLSDTGGSQSNTN</sequence>
<comment type="caution">
    <text evidence="1">The sequence shown here is derived from an EMBL/GenBank/DDBJ whole genome shotgun (WGS) entry which is preliminary data.</text>
</comment>
<organism evidence="1 2">
    <name type="scientific">Streptomyces lannensis</name>
    <dbReference type="NCBI Taxonomy" id="766498"/>
    <lineage>
        <taxon>Bacteria</taxon>
        <taxon>Bacillati</taxon>
        <taxon>Actinomycetota</taxon>
        <taxon>Actinomycetes</taxon>
        <taxon>Kitasatosporales</taxon>
        <taxon>Streptomycetaceae</taxon>
        <taxon>Streptomyces</taxon>
    </lineage>
</organism>
<proteinExistence type="predicted"/>
<reference evidence="2" key="1">
    <citation type="journal article" date="2019" name="Int. J. Syst. Evol. Microbiol.">
        <title>The Global Catalogue of Microorganisms (GCM) 10K type strain sequencing project: providing services to taxonomists for standard genome sequencing and annotation.</title>
        <authorList>
            <consortium name="The Broad Institute Genomics Platform"/>
            <consortium name="The Broad Institute Genome Sequencing Center for Infectious Disease"/>
            <person name="Wu L."/>
            <person name="Ma J."/>
        </authorList>
    </citation>
    <scope>NUCLEOTIDE SEQUENCE [LARGE SCALE GENOMIC DNA]</scope>
    <source>
        <strain evidence="2">JCM 16578</strain>
    </source>
</reference>
<dbReference type="Proteomes" id="UP001501563">
    <property type="component" value="Unassembled WGS sequence"/>
</dbReference>
<accession>A0ABP7KET0</accession>
<dbReference type="RefSeq" id="WP_331264164.1">
    <property type="nucleotide sequence ID" value="NZ_BAAAZA010000012.1"/>
</dbReference>
<name>A0ABP7KET0_9ACTN</name>
<keyword evidence="2" id="KW-1185">Reference proteome</keyword>
<evidence type="ECO:0008006" key="3">
    <source>
        <dbReference type="Google" id="ProtNLM"/>
    </source>
</evidence>
<gene>
    <name evidence="1" type="ORF">GCM10022207_46130</name>
</gene>
<evidence type="ECO:0000313" key="1">
    <source>
        <dbReference type="EMBL" id="GAA3875068.1"/>
    </source>
</evidence>
<protein>
    <recommendedName>
        <fullName evidence="3">Type VII secretion system-associated protein</fullName>
    </recommendedName>
</protein>
<dbReference type="EMBL" id="BAAAZA010000012">
    <property type="protein sequence ID" value="GAA3875068.1"/>
    <property type="molecule type" value="Genomic_DNA"/>
</dbReference>
<evidence type="ECO:0000313" key="2">
    <source>
        <dbReference type="Proteomes" id="UP001501563"/>
    </source>
</evidence>
<dbReference type="InterPro" id="IPR049801">
    <property type="entry name" value="T7SS_assoc-like"/>
</dbReference>
<dbReference type="NCBIfam" id="NF033533">
    <property type="entry name" value="lone7_assoc_B"/>
    <property type="match status" value="1"/>
</dbReference>